<keyword evidence="5" id="KW-1185">Reference proteome</keyword>
<dbReference type="OrthoDB" id="1937734at2759"/>
<dbReference type="GO" id="GO:2000022">
    <property type="term" value="P:regulation of jasmonic acid mediated signaling pathway"/>
    <property type="evidence" value="ECO:0007669"/>
    <property type="project" value="TreeGrafter"/>
</dbReference>
<gene>
    <name evidence="4" type="ORF">KP509_28G047600</name>
</gene>
<dbReference type="PANTHER" id="PTHR33077">
    <property type="entry name" value="PROTEIN TIFY 4A-RELATED-RELATED"/>
    <property type="match status" value="1"/>
</dbReference>
<dbReference type="Proteomes" id="UP000825935">
    <property type="component" value="Chromosome 28"/>
</dbReference>
<proteinExistence type="inferred from homology"/>
<name>A0A8T2RBS5_CERRI</name>
<dbReference type="InterPro" id="IPR010399">
    <property type="entry name" value="Tify_dom"/>
</dbReference>
<dbReference type="GO" id="GO:0005634">
    <property type="term" value="C:nucleus"/>
    <property type="evidence" value="ECO:0007669"/>
    <property type="project" value="TreeGrafter"/>
</dbReference>
<dbReference type="GO" id="GO:0009611">
    <property type="term" value="P:response to wounding"/>
    <property type="evidence" value="ECO:0007669"/>
    <property type="project" value="TreeGrafter"/>
</dbReference>
<dbReference type="EMBL" id="CM035433">
    <property type="protein sequence ID" value="KAH7293906.1"/>
    <property type="molecule type" value="Genomic_DNA"/>
</dbReference>
<feature type="compositionally biased region" description="Polar residues" evidence="2">
    <location>
        <begin position="70"/>
        <end position="80"/>
    </location>
</feature>
<accession>A0A8T2RBS5</accession>
<dbReference type="Pfam" id="PF09425">
    <property type="entry name" value="Jas_motif"/>
    <property type="match status" value="1"/>
</dbReference>
<evidence type="ECO:0000256" key="2">
    <source>
        <dbReference type="SAM" id="MobiDB-lite"/>
    </source>
</evidence>
<comment type="similarity">
    <text evidence="1">Belongs to the TIFY/JAZ family.</text>
</comment>
<dbReference type="InterPro" id="IPR040390">
    <property type="entry name" value="TIFY/JAZ"/>
</dbReference>
<dbReference type="InterPro" id="IPR018467">
    <property type="entry name" value="CCT_CS"/>
</dbReference>
<evidence type="ECO:0000256" key="1">
    <source>
        <dbReference type="ARBA" id="ARBA00008614"/>
    </source>
</evidence>
<sequence>MAARESQQMVDFFSTDSNSRRELVNKEFLSINQSFKSPPAVALSLRTRESSALALKHIFDQICSSAERNLSASGNSSGNTKAHERCDNNPPQNTSRGPENAADFQAGRGHMATLGSQVSSPLEEHKGLSDIEGSLGPFQTQGSANGVLGALTLIRSGQVNNSQPHQASLPQAMTRSIPSNLLMRQQPAAQLTIFYSGVVNVYDNVPADKANAIMLLAGTGNPTAPTRSNEVENKEVPTTNVNPSSPAPVHVSATTIVGPSFNANAKLASTVKVGGIPLPPTPASDIVNTSAVNVTSPPFLPLTQELKSQAGPKRLHTELPQARKASLARFLEKRKDRIQVKQHVEVDYHNELKGETWKDERPPSPKRVCLSASSLLAVLK</sequence>
<dbReference type="PANTHER" id="PTHR33077:SF60">
    <property type="entry name" value="TIFY DOMAIN-CONTAINING PROTEIN"/>
    <property type="match status" value="1"/>
</dbReference>
<dbReference type="SMART" id="SM00979">
    <property type="entry name" value="TIFY"/>
    <property type="match status" value="1"/>
</dbReference>
<dbReference type="Pfam" id="PF06200">
    <property type="entry name" value="tify"/>
    <property type="match status" value="1"/>
</dbReference>
<dbReference type="OMA" id="NRNPEHI"/>
<evidence type="ECO:0000313" key="4">
    <source>
        <dbReference type="EMBL" id="KAH7293906.1"/>
    </source>
</evidence>
<reference evidence="4" key="1">
    <citation type="submission" date="2021-08" db="EMBL/GenBank/DDBJ databases">
        <title>WGS assembly of Ceratopteris richardii.</title>
        <authorList>
            <person name="Marchant D.B."/>
            <person name="Chen G."/>
            <person name="Jenkins J."/>
            <person name="Shu S."/>
            <person name="Leebens-Mack J."/>
            <person name="Grimwood J."/>
            <person name="Schmutz J."/>
            <person name="Soltis P."/>
            <person name="Soltis D."/>
            <person name="Chen Z.-H."/>
        </authorList>
    </citation>
    <scope>NUCLEOTIDE SEQUENCE</scope>
    <source>
        <strain evidence="4">Whitten #5841</strain>
        <tissue evidence="4">Leaf</tissue>
    </source>
</reference>
<feature type="region of interest" description="Disordered" evidence="2">
    <location>
        <begin position="70"/>
        <end position="103"/>
    </location>
</feature>
<dbReference type="PROSITE" id="PS51320">
    <property type="entry name" value="TIFY"/>
    <property type="match status" value="1"/>
</dbReference>
<dbReference type="AlphaFoldDB" id="A0A8T2RBS5"/>
<organism evidence="4 5">
    <name type="scientific">Ceratopteris richardii</name>
    <name type="common">Triangle waterfern</name>
    <dbReference type="NCBI Taxonomy" id="49495"/>
    <lineage>
        <taxon>Eukaryota</taxon>
        <taxon>Viridiplantae</taxon>
        <taxon>Streptophyta</taxon>
        <taxon>Embryophyta</taxon>
        <taxon>Tracheophyta</taxon>
        <taxon>Polypodiopsida</taxon>
        <taxon>Polypodiidae</taxon>
        <taxon>Polypodiales</taxon>
        <taxon>Pteridineae</taxon>
        <taxon>Pteridaceae</taxon>
        <taxon>Parkerioideae</taxon>
        <taxon>Ceratopteris</taxon>
    </lineage>
</organism>
<comment type="caution">
    <text evidence="4">The sequence shown here is derived from an EMBL/GenBank/DDBJ whole genome shotgun (WGS) entry which is preliminary data.</text>
</comment>
<dbReference type="GO" id="GO:0031347">
    <property type="term" value="P:regulation of defense response"/>
    <property type="evidence" value="ECO:0007669"/>
    <property type="project" value="TreeGrafter"/>
</dbReference>
<feature type="domain" description="Tify" evidence="3">
    <location>
        <begin position="184"/>
        <end position="219"/>
    </location>
</feature>
<evidence type="ECO:0000259" key="3">
    <source>
        <dbReference type="PROSITE" id="PS51320"/>
    </source>
</evidence>
<protein>
    <recommendedName>
        <fullName evidence="3">Tify domain-containing protein</fullName>
    </recommendedName>
</protein>
<evidence type="ECO:0000313" key="5">
    <source>
        <dbReference type="Proteomes" id="UP000825935"/>
    </source>
</evidence>